<keyword evidence="4" id="KW-1185">Reference proteome</keyword>
<sequence length="266" mass="30099">MPPRKSLARRDMVAADMESTMSNQQQDHDPPVASKRKTPEKTPQRQRVWYDDSVQQLFRLRYESPLANRFNSKNNNEKKLAYDMLAADLSATMQREFTAKQIQEKMSSMKADWATSNPSLPSPTGNLPKVPYPAQYDVMLEYWGSKVEYQRESLMSTDDVEQTTLDLESDATEDIDKDEPTQQQNKRQKKKSGKSQSEAIEAGFNAMREGLVFLGQSMATSADPAPPPAAQSNATLDDVLQAINTQSEMMLKLMAQLIQKNNTHEN</sequence>
<dbReference type="EMBL" id="CAADRA010005302">
    <property type="protein sequence ID" value="VFT88289.1"/>
    <property type="molecule type" value="Genomic_DNA"/>
</dbReference>
<evidence type="ECO:0000313" key="2">
    <source>
        <dbReference type="EMBL" id="KAF0697931.1"/>
    </source>
</evidence>
<reference evidence="3 4" key="1">
    <citation type="submission" date="2019-03" db="EMBL/GenBank/DDBJ databases">
        <authorList>
            <person name="Gaulin E."/>
            <person name="Dumas B."/>
        </authorList>
    </citation>
    <scope>NUCLEOTIDE SEQUENCE [LARGE SCALE GENOMIC DNA]</scope>
    <source>
        <strain evidence="3">CBS 568.67</strain>
    </source>
</reference>
<evidence type="ECO:0000313" key="3">
    <source>
        <dbReference type="EMBL" id="VFT88289.1"/>
    </source>
</evidence>
<dbReference type="Proteomes" id="UP000332933">
    <property type="component" value="Unassembled WGS sequence"/>
</dbReference>
<evidence type="ECO:0000313" key="4">
    <source>
        <dbReference type="Proteomes" id="UP000332933"/>
    </source>
</evidence>
<reference evidence="2" key="2">
    <citation type="submission" date="2019-06" db="EMBL/GenBank/DDBJ databases">
        <title>Genomics analysis of Aphanomyces spp. identifies a new class of oomycete effector associated with host adaptation.</title>
        <authorList>
            <person name="Gaulin E."/>
        </authorList>
    </citation>
    <scope>NUCLEOTIDE SEQUENCE</scope>
    <source>
        <strain evidence="2">CBS 578.67</strain>
    </source>
</reference>
<dbReference type="OrthoDB" id="79411at2759"/>
<feature type="region of interest" description="Disordered" evidence="1">
    <location>
        <begin position="1"/>
        <end position="47"/>
    </location>
</feature>
<evidence type="ECO:0000256" key="1">
    <source>
        <dbReference type="SAM" id="MobiDB-lite"/>
    </source>
</evidence>
<dbReference type="EMBL" id="VJMH01005281">
    <property type="protein sequence ID" value="KAF0697931.1"/>
    <property type="molecule type" value="Genomic_DNA"/>
</dbReference>
<accession>A0A485KTA4</accession>
<gene>
    <name evidence="3" type="primary">Aste57867_11428</name>
    <name evidence="2" type="ORF">As57867_011386</name>
    <name evidence="3" type="ORF">ASTE57867_11428</name>
</gene>
<feature type="region of interest" description="Disordered" evidence="1">
    <location>
        <begin position="170"/>
        <end position="197"/>
    </location>
</feature>
<proteinExistence type="predicted"/>
<organism evidence="3 4">
    <name type="scientific">Aphanomyces stellatus</name>
    <dbReference type="NCBI Taxonomy" id="120398"/>
    <lineage>
        <taxon>Eukaryota</taxon>
        <taxon>Sar</taxon>
        <taxon>Stramenopiles</taxon>
        <taxon>Oomycota</taxon>
        <taxon>Saprolegniomycetes</taxon>
        <taxon>Saprolegniales</taxon>
        <taxon>Verrucalvaceae</taxon>
        <taxon>Aphanomyces</taxon>
    </lineage>
</organism>
<protein>
    <submittedName>
        <fullName evidence="3">Aste57867_11428 protein</fullName>
    </submittedName>
</protein>
<dbReference type="AlphaFoldDB" id="A0A485KTA4"/>
<name>A0A485KTA4_9STRA</name>